<dbReference type="Proteomes" id="UP001431429">
    <property type="component" value="Unassembled WGS sequence"/>
</dbReference>
<organism evidence="1 2">
    <name type="scientific">Streptomyces albipurpureus</name>
    <dbReference type="NCBI Taxonomy" id="2897419"/>
    <lineage>
        <taxon>Bacteria</taxon>
        <taxon>Bacillati</taxon>
        <taxon>Actinomycetota</taxon>
        <taxon>Actinomycetes</taxon>
        <taxon>Kitasatosporales</taxon>
        <taxon>Streptomycetaceae</taxon>
        <taxon>Streptomyces</taxon>
    </lineage>
</organism>
<proteinExistence type="predicted"/>
<dbReference type="RefSeq" id="WP_250922054.1">
    <property type="nucleotide sequence ID" value="NZ_JAMQAW010000032.1"/>
</dbReference>
<protein>
    <submittedName>
        <fullName evidence="1">Uncharacterized protein</fullName>
    </submittedName>
</protein>
<evidence type="ECO:0000313" key="1">
    <source>
        <dbReference type="EMBL" id="MCM2391728.1"/>
    </source>
</evidence>
<dbReference type="EMBL" id="JAMQAW010000032">
    <property type="protein sequence ID" value="MCM2391728.1"/>
    <property type="molecule type" value="Genomic_DNA"/>
</dbReference>
<gene>
    <name evidence="1" type="ORF">NBG84_26165</name>
</gene>
<accession>A0ABT0UT48</accession>
<reference evidence="1" key="1">
    <citation type="submission" date="2022-06" db="EMBL/GenBank/DDBJ databases">
        <title>Genome public.</title>
        <authorList>
            <person name="Sun Q."/>
        </authorList>
    </citation>
    <scope>NUCLEOTIDE SEQUENCE</scope>
    <source>
        <strain evidence="1">CWNU-1</strain>
    </source>
</reference>
<comment type="caution">
    <text evidence="1">The sequence shown here is derived from an EMBL/GenBank/DDBJ whole genome shotgun (WGS) entry which is preliminary data.</text>
</comment>
<sequence>MSTQGDAVEDPALTVVTVTLFKASGKFYTSEEWRIPTQEQIDDAAGKPRVAYPFIPHCMRYSPDFRRISGGAVLVDTQEPWGYPHLFPGESA</sequence>
<keyword evidence="2" id="KW-1185">Reference proteome</keyword>
<name>A0ABT0UT48_9ACTN</name>
<evidence type="ECO:0000313" key="2">
    <source>
        <dbReference type="Proteomes" id="UP001431429"/>
    </source>
</evidence>